<evidence type="ECO:0000313" key="6">
    <source>
        <dbReference type="EMBL" id="OKO92215.1"/>
    </source>
</evidence>
<dbReference type="Gene3D" id="3.40.640.10">
    <property type="entry name" value="Type I PLP-dependent aspartate aminotransferase-like (Major domain)"/>
    <property type="match status" value="1"/>
</dbReference>
<dbReference type="EMBL" id="MQMG01000032">
    <property type="protein sequence ID" value="OKO92215.1"/>
    <property type="molecule type" value="Genomic_DNA"/>
</dbReference>
<dbReference type="Gene3D" id="3.90.1150.10">
    <property type="entry name" value="Aspartate Aminotransferase, domain 1"/>
    <property type="match status" value="1"/>
</dbReference>
<dbReference type="SUPFAM" id="SSF53383">
    <property type="entry name" value="PLP-dependent transferases"/>
    <property type="match status" value="1"/>
</dbReference>
<evidence type="ECO:0000259" key="5">
    <source>
        <dbReference type="Pfam" id="PF00155"/>
    </source>
</evidence>
<evidence type="ECO:0000313" key="7">
    <source>
        <dbReference type="Proteomes" id="UP000186030"/>
    </source>
</evidence>
<name>A0A1Q5SWG3_9BACL</name>
<gene>
    <name evidence="6" type="ORF">BRO54_2471</name>
</gene>
<reference evidence="7" key="2">
    <citation type="submission" date="2017-01" db="EMBL/GenBank/DDBJ databases">
        <title>Genome sequencing and annotation of Geobacillus sp. 1017, a Hydrocarbon-Oxidizing Thermophilic Bacterium Isolated from a Heavy Oil Reservoir (China).</title>
        <authorList>
            <person name="Kadnikov V.V."/>
            <person name="Mardanov A.V."/>
            <person name="Poltaraus A.B."/>
            <person name="Sokolova D.S."/>
            <person name="Semenova E.M."/>
            <person name="Ravin N.V."/>
            <person name="Tourova T.P."/>
            <person name="Nazina T.N."/>
        </authorList>
    </citation>
    <scope>NUCLEOTIDE SEQUENCE [LARGE SCALE GENOMIC DNA]</scope>
    <source>
        <strain evidence="7">1017</strain>
    </source>
</reference>
<proteinExistence type="inferred from homology"/>
<accession>A0A1Q5SWG3</accession>
<comment type="cofactor">
    <cofactor evidence="1 4">
        <name>pyridoxal 5'-phosphate</name>
        <dbReference type="ChEBI" id="CHEBI:597326"/>
    </cofactor>
</comment>
<feature type="domain" description="Aminotransferase class I/classII large" evidence="5">
    <location>
        <begin position="34"/>
        <end position="383"/>
    </location>
</feature>
<dbReference type="Pfam" id="PF00155">
    <property type="entry name" value="Aminotran_1_2"/>
    <property type="match status" value="1"/>
</dbReference>
<sequence length="394" mass="43841">MGLNTFSDIVQTMPPYLFSRFQKKKEELLQRGVDVIDLGIGAPDLPPPSFVIEALKEALDAPEHYTYSPYGGCREYREAVARFYEREYGVKLDPETEVLALIGSKEGIVHLLQAVLNPGELALVPDPGYPVYRTAVHFARGQSRSLPLDAQHGYIPRFDALPSSVYDQAKIMFLNYPSNPTAAAVDLDVLAEAVSLARRHRMFIAHDAAYSFVTFAGFQAPSILQVDGAKEVAVEFGSLSKSYNMAGCRIGYVVGNRDMIRALSVIKSNTDTCQFIPIQKAAVAALMNGQTFIRENSRIYEQRMNRMVEKLRELGIDVQRPKATFFLWIPVYDGYSSERFAAKLLEEAGVIVTPGTAFGPAGEGYVRVSLSAPLERLEQAVERWKQVNWEESAP</sequence>
<keyword evidence="3 4" id="KW-0808">Transferase</keyword>
<dbReference type="GO" id="GO:0008483">
    <property type="term" value="F:transaminase activity"/>
    <property type="evidence" value="ECO:0007669"/>
    <property type="project" value="UniProtKB-KW"/>
</dbReference>
<dbReference type="Proteomes" id="UP000186030">
    <property type="component" value="Unassembled WGS sequence"/>
</dbReference>
<dbReference type="InterPro" id="IPR015422">
    <property type="entry name" value="PyrdxlP-dep_Trfase_small"/>
</dbReference>
<protein>
    <recommendedName>
        <fullName evidence="4">Aminotransferase</fullName>
        <ecNumber evidence="4">2.6.1.-</ecNumber>
    </recommendedName>
</protein>
<dbReference type="CDD" id="cd00609">
    <property type="entry name" value="AAT_like"/>
    <property type="match status" value="1"/>
</dbReference>
<evidence type="ECO:0000256" key="2">
    <source>
        <dbReference type="ARBA" id="ARBA00022576"/>
    </source>
</evidence>
<keyword evidence="2 4" id="KW-0032">Aminotransferase</keyword>
<reference evidence="6 7" key="1">
    <citation type="submission" date="2016-11" db="EMBL/GenBank/DDBJ databases">
        <authorList>
            <person name="Kadnikov V."/>
            <person name="Nazina T."/>
        </authorList>
    </citation>
    <scope>NUCLEOTIDE SEQUENCE [LARGE SCALE GENOMIC DNA]</scope>
    <source>
        <strain evidence="6 7">1017</strain>
    </source>
</reference>
<dbReference type="PANTHER" id="PTHR42832:SF3">
    <property type="entry name" value="L-GLUTAMINE--4-(METHYLSULFANYL)-2-OXOBUTANOATE AMINOTRANSFERASE"/>
    <property type="match status" value="1"/>
</dbReference>
<dbReference type="InterPro" id="IPR015421">
    <property type="entry name" value="PyrdxlP-dep_Trfase_major"/>
</dbReference>
<comment type="similarity">
    <text evidence="4">Belongs to the class-I pyridoxal-phosphate-dependent aminotransferase family.</text>
</comment>
<comment type="caution">
    <text evidence="6">The sequence shown here is derived from an EMBL/GenBank/DDBJ whole genome shotgun (WGS) entry which is preliminary data.</text>
</comment>
<evidence type="ECO:0000256" key="4">
    <source>
        <dbReference type="RuleBase" id="RU000481"/>
    </source>
</evidence>
<dbReference type="InterPro" id="IPR004839">
    <property type="entry name" value="Aminotransferase_I/II_large"/>
</dbReference>
<dbReference type="InterPro" id="IPR050881">
    <property type="entry name" value="LL-DAP_aminotransferase"/>
</dbReference>
<evidence type="ECO:0000256" key="3">
    <source>
        <dbReference type="ARBA" id="ARBA00022679"/>
    </source>
</evidence>
<dbReference type="InterPro" id="IPR004838">
    <property type="entry name" value="NHTrfase_class1_PyrdxlP-BS"/>
</dbReference>
<evidence type="ECO:0000256" key="1">
    <source>
        <dbReference type="ARBA" id="ARBA00001933"/>
    </source>
</evidence>
<dbReference type="PROSITE" id="PS00105">
    <property type="entry name" value="AA_TRANSFER_CLASS_1"/>
    <property type="match status" value="1"/>
</dbReference>
<dbReference type="InterPro" id="IPR015424">
    <property type="entry name" value="PyrdxlP-dep_Trfase"/>
</dbReference>
<dbReference type="EC" id="2.6.1.-" evidence="4"/>
<organism evidence="6 7">
    <name type="scientific">Geobacillus proteiniphilus</name>
    <dbReference type="NCBI Taxonomy" id="860353"/>
    <lineage>
        <taxon>Bacteria</taxon>
        <taxon>Bacillati</taxon>
        <taxon>Bacillota</taxon>
        <taxon>Bacilli</taxon>
        <taxon>Bacillales</taxon>
        <taxon>Anoxybacillaceae</taxon>
        <taxon>Geobacillus</taxon>
    </lineage>
</organism>
<dbReference type="AlphaFoldDB" id="A0A1Q5SWG3"/>
<dbReference type="PANTHER" id="PTHR42832">
    <property type="entry name" value="AMINO ACID AMINOTRANSFERASE"/>
    <property type="match status" value="1"/>
</dbReference>
<dbReference type="GO" id="GO:0030170">
    <property type="term" value="F:pyridoxal phosphate binding"/>
    <property type="evidence" value="ECO:0007669"/>
    <property type="project" value="InterPro"/>
</dbReference>